<feature type="domain" description="3'-5' exonuclease" evidence="3">
    <location>
        <begin position="75"/>
        <end position="221"/>
    </location>
</feature>
<dbReference type="GO" id="GO:0003676">
    <property type="term" value="F:nucleic acid binding"/>
    <property type="evidence" value="ECO:0007669"/>
    <property type="project" value="InterPro"/>
</dbReference>
<dbReference type="EMBL" id="JAYKXN010000004">
    <property type="protein sequence ID" value="KAK7294617.1"/>
    <property type="molecule type" value="Genomic_DNA"/>
</dbReference>
<reference evidence="4 5" key="1">
    <citation type="submission" date="2024-01" db="EMBL/GenBank/DDBJ databases">
        <title>The genomes of 5 underutilized Papilionoideae crops provide insights into root nodulation and disease resistance.</title>
        <authorList>
            <person name="Yuan L."/>
        </authorList>
    </citation>
    <scope>NUCLEOTIDE SEQUENCE [LARGE SCALE GENOMIC DNA]</scope>
    <source>
        <strain evidence="4">LY-2023</strain>
        <tissue evidence="4">Leaf</tissue>
    </source>
</reference>
<evidence type="ECO:0000259" key="3">
    <source>
        <dbReference type="Pfam" id="PF01612"/>
    </source>
</evidence>
<protein>
    <recommendedName>
        <fullName evidence="3">3'-5' exonuclease domain-containing protein</fullName>
    </recommendedName>
</protein>
<dbReference type="InterPro" id="IPR002562">
    <property type="entry name" value="3'-5'_exonuclease_dom"/>
</dbReference>
<keyword evidence="5" id="KW-1185">Reference proteome</keyword>
<dbReference type="InterPro" id="IPR036397">
    <property type="entry name" value="RNaseH_sf"/>
</dbReference>
<evidence type="ECO:0000313" key="5">
    <source>
        <dbReference type="Proteomes" id="UP001359559"/>
    </source>
</evidence>
<proteinExistence type="predicted"/>
<gene>
    <name evidence="4" type="ORF">RJT34_17506</name>
</gene>
<comment type="caution">
    <text evidence="4">The sequence shown here is derived from an EMBL/GenBank/DDBJ whole genome shotgun (WGS) entry which is preliminary data.</text>
</comment>
<evidence type="ECO:0000256" key="1">
    <source>
        <dbReference type="ARBA" id="ARBA00022722"/>
    </source>
</evidence>
<dbReference type="GO" id="GO:0005634">
    <property type="term" value="C:nucleus"/>
    <property type="evidence" value="ECO:0007669"/>
    <property type="project" value="TreeGrafter"/>
</dbReference>
<dbReference type="CDD" id="cd06141">
    <property type="entry name" value="WRN_exo"/>
    <property type="match status" value="1"/>
</dbReference>
<dbReference type="AlphaFoldDB" id="A0AAN9PEX2"/>
<dbReference type="FunFam" id="3.30.420.10:FF:000054">
    <property type="entry name" value="Werner Syndrome-like exonuclease"/>
    <property type="match status" value="1"/>
</dbReference>
<organism evidence="4 5">
    <name type="scientific">Clitoria ternatea</name>
    <name type="common">Butterfly pea</name>
    <dbReference type="NCBI Taxonomy" id="43366"/>
    <lineage>
        <taxon>Eukaryota</taxon>
        <taxon>Viridiplantae</taxon>
        <taxon>Streptophyta</taxon>
        <taxon>Embryophyta</taxon>
        <taxon>Tracheophyta</taxon>
        <taxon>Spermatophyta</taxon>
        <taxon>Magnoliopsida</taxon>
        <taxon>eudicotyledons</taxon>
        <taxon>Gunneridae</taxon>
        <taxon>Pentapetalae</taxon>
        <taxon>rosids</taxon>
        <taxon>fabids</taxon>
        <taxon>Fabales</taxon>
        <taxon>Fabaceae</taxon>
        <taxon>Papilionoideae</taxon>
        <taxon>50 kb inversion clade</taxon>
        <taxon>NPAAA clade</taxon>
        <taxon>indigoferoid/millettioid clade</taxon>
        <taxon>Phaseoleae</taxon>
        <taxon>Clitoria</taxon>
    </lineage>
</organism>
<dbReference type="PANTHER" id="PTHR13620">
    <property type="entry name" value="3-5 EXONUCLEASE"/>
    <property type="match status" value="1"/>
</dbReference>
<evidence type="ECO:0000313" key="4">
    <source>
        <dbReference type="EMBL" id="KAK7294617.1"/>
    </source>
</evidence>
<sequence length="228" mass="25970">MVDENGVPVWMRNRTLSLNPTHMISVVDHNLPYDTHNIYDITFHSYNIRTLLTSEPSFVDSWISDIRCRNRRNLLVGLDIEWRPNTQRNMQNPVATLQLCVGPSCLVFQILHAPFISQSLASFLSDPNHTFFGVGIEEDVEKLLEDYSLRVSNAVDLRPLAAQKLGDWDLNRAGIKTLGLRVLGLAFEKPQRITRSNWANPWLNAEQVQYATVDAFVSFEVGRCLISS</sequence>
<dbReference type="SUPFAM" id="SSF53098">
    <property type="entry name" value="Ribonuclease H-like"/>
    <property type="match status" value="1"/>
</dbReference>
<dbReference type="Pfam" id="PF01612">
    <property type="entry name" value="DNA_pol_A_exo1"/>
    <property type="match status" value="1"/>
</dbReference>
<dbReference type="GO" id="GO:0006139">
    <property type="term" value="P:nucleobase-containing compound metabolic process"/>
    <property type="evidence" value="ECO:0007669"/>
    <property type="project" value="InterPro"/>
</dbReference>
<dbReference type="PANTHER" id="PTHR13620:SF105">
    <property type="entry name" value="OS01G0737700 PROTEIN"/>
    <property type="match status" value="1"/>
</dbReference>
<dbReference type="GO" id="GO:0008408">
    <property type="term" value="F:3'-5' exonuclease activity"/>
    <property type="evidence" value="ECO:0007669"/>
    <property type="project" value="InterPro"/>
</dbReference>
<accession>A0AAN9PEX2</accession>
<name>A0AAN9PEX2_CLITE</name>
<keyword evidence="1" id="KW-0540">Nuclease</keyword>
<dbReference type="InterPro" id="IPR012337">
    <property type="entry name" value="RNaseH-like_sf"/>
</dbReference>
<dbReference type="Gene3D" id="3.30.420.10">
    <property type="entry name" value="Ribonuclease H-like superfamily/Ribonuclease H"/>
    <property type="match status" value="1"/>
</dbReference>
<evidence type="ECO:0000256" key="2">
    <source>
        <dbReference type="ARBA" id="ARBA00022801"/>
    </source>
</evidence>
<dbReference type="GO" id="GO:0005737">
    <property type="term" value="C:cytoplasm"/>
    <property type="evidence" value="ECO:0007669"/>
    <property type="project" value="TreeGrafter"/>
</dbReference>
<dbReference type="Proteomes" id="UP001359559">
    <property type="component" value="Unassembled WGS sequence"/>
</dbReference>
<dbReference type="InterPro" id="IPR051132">
    <property type="entry name" value="3-5_Exonuclease_domain"/>
</dbReference>
<keyword evidence="2" id="KW-0378">Hydrolase</keyword>